<sequence>MNKLDMQCTCNYFHHNRYAHPLANLKVDRLKGKTMSYVTIAIMHKGETINPDQTVVISSI</sequence>
<proteinExistence type="predicted"/>
<dbReference type="EMBL" id="GGEC01071661">
    <property type="protein sequence ID" value="MBX52145.1"/>
    <property type="molecule type" value="Transcribed_RNA"/>
</dbReference>
<accession>A0A2P2PBN5</accession>
<protein>
    <submittedName>
        <fullName evidence="1">Uncharacterized protein</fullName>
    </submittedName>
</protein>
<evidence type="ECO:0000313" key="1">
    <source>
        <dbReference type="EMBL" id="MBX52145.1"/>
    </source>
</evidence>
<name>A0A2P2PBN5_RHIMU</name>
<reference evidence="1" key="1">
    <citation type="submission" date="2018-02" db="EMBL/GenBank/DDBJ databases">
        <title>Rhizophora mucronata_Transcriptome.</title>
        <authorList>
            <person name="Meera S.P."/>
            <person name="Sreeshan A."/>
            <person name="Augustine A."/>
        </authorList>
    </citation>
    <scope>NUCLEOTIDE SEQUENCE</scope>
    <source>
        <tissue evidence="1">Leaf</tissue>
    </source>
</reference>
<organism evidence="1">
    <name type="scientific">Rhizophora mucronata</name>
    <name type="common">Asiatic mangrove</name>
    <dbReference type="NCBI Taxonomy" id="61149"/>
    <lineage>
        <taxon>Eukaryota</taxon>
        <taxon>Viridiplantae</taxon>
        <taxon>Streptophyta</taxon>
        <taxon>Embryophyta</taxon>
        <taxon>Tracheophyta</taxon>
        <taxon>Spermatophyta</taxon>
        <taxon>Magnoliopsida</taxon>
        <taxon>eudicotyledons</taxon>
        <taxon>Gunneridae</taxon>
        <taxon>Pentapetalae</taxon>
        <taxon>rosids</taxon>
        <taxon>fabids</taxon>
        <taxon>Malpighiales</taxon>
        <taxon>Rhizophoraceae</taxon>
        <taxon>Rhizophora</taxon>
    </lineage>
</organism>
<dbReference type="AlphaFoldDB" id="A0A2P2PBN5"/>